<protein>
    <submittedName>
        <fullName evidence="4">Ribosomal protein S18 acetylase RimI-like enzyme</fullName>
    </submittedName>
</protein>
<comment type="caution">
    <text evidence="4">The sequence shown here is derived from an EMBL/GenBank/DDBJ whole genome shotgun (WGS) entry which is preliminary data.</text>
</comment>
<evidence type="ECO:0000259" key="3">
    <source>
        <dbReference type="PROSITE" id="PS51186"/>
    </source>
</evidence>
<proteinExistence type="predicted"/>
<evidence type="ECO:0000256" key="2">
    <source>
        <dbReference type="ARBA" id="ARBA00023315"/>
    </source>
</evidence>
<feature type="domain" description="N-acetyltransferase" evidence="3">
    <location>
        <begin position="4"/>
        <end position="152"/>
    </location>
</feature>
<dbReference type="RefSeq" id="WP_307275403.1">
    <property type="nucleotide sequence ID" value="NZ_JAUSZT010000001.1"/>
</dbReference>
<dbReference type="PANTHER" id="PTHR43877:SF2">
    <property type="entry name" value="AMINOALKYLPHOSPHONATE N-ACETYLTRANSFERASE-RELATED"/>
    <property type="match status" value="1"/>
</dbReference>
<dbReference type="InterPro" id="IPR050832">
    <property type="entry name" value="Bact_Acetyltransf"/>
</dbReference>
<dbReference type="CDD" id="cd04301">
    <property type="entry name" value="NAT_SF"/>
    <property type="match status" value="1"/>
</dbReference>
<sequence>MPALIFRKAVQTDLRTLILLLADDELGQNRETVSDPIADCYIRALKAIEEDQNQLLVAVLEDDQIIGCMQLSYIPGLSRSGMWRGQIESVRIAPSHRGRGIGHRMIEWAIENFRERGCGLVQLTSDKTRPDALRFYSSLGFAPTHEGFKLSL</sequence>
<dbReference type="Gene3D" id="3.40.630.30">
    <property type="match status" value="1"/>
</dbReference>
<organism evidence="4 5">
    <name type="scientific">Phyllobacterium ifriqiyense</name>
    <dbReference type="NCBI Taxonomy" id="314238"/>
    <lineage>
        <taxon>Bacteria</taxon>
        <taxon>Pseudomonadati</taxon>
        <taxon>Pseudomonadota</taxon>
        <taxon>Alphaproteobacteria</taxon>
        <taxon>Hyphomicrobiales</taxon>
        <taxon>Phyllobacteriaceae</taxon>
        <taxon>Phyllobacterium</taxon>
    </lineage>
</organism>
<evidence type="ECO:0000256" key="1">
    <source>
        <dbReference type="ARBA" id="ARBA00022679"/>
    </source>
</evidence>
<dbReference type="Proteomes" id="UP001237780">
    <property type="component" value="Unassembled WGS sequence"/>
</dbReference>
<dbReference type="SUPFAM" id="SSF55729">
    <property type="entry name" value="Acyl-CoA N-acyltransferases (Nat)"/>
    <property type="match status" value="1"/>
</dbReference>
<keyword evidence="2" id="KW-0012">Acyltransferase</keyword>
<dbReference type="InterPro" id="IPR016181">
    <property type="entry name" value="Acyl_CoA_acyltransferase"/>
</dbReference>
<gene>
    <name evidence="4" type="ORF">QFZ34_000090</name>
</gene>
<accession>A0ABU0S5D3</accession>
<dbReference type="PROSITE" id="PS51186">
    <property type="entry name" value="GNAT"/>
    <property type="match status" value="1"/>
</dbReference>
<dbReference type="Pfam" id="PF00583">
    <property type="entry name" value="Acetyltransf_1"/>
    <property type="match status" value="1"/>
</dbReference>
<evidence type="ECO:0000313" key="4">
    <source>
        <dbReference type="EMBL" id="MDQ0994913.1"/>
    </source>
</evidence>
<dbReference type="EMBL" id="JAUSZT010000001">
    <property type="protein sequence ID" value="MDQ0994913.1"/>
    <property type="molecule type" value="Genomic_DNA"/>
</dbReference>
<name>A0ABU0S5D3_9HYPH</name>
<keyword evidence="1" id="KW-0808">Transferase</keyword>
<dbReference type="PANTHER" id="PTHR43877">
    <property type="entry name" value="AMINOALKYLPHOSPHONATE N-ACETYLTRANSFERASE-RELATED-RELATED"/>
    <property type="match status" value="1"/>
</dbReference>
<reference evidence="4 5" key="1">
    <citation type="submission" date="2023-07" db="EMBL/GenBank/DDBJ databases">
        <title>Comparative genomics of wheat-associated soil bacteria to identify genetic determinants of phenazine resistance.</title>
        <authorList>
            <person name="Mouncey N."/>
        </authorList>
    </citation>
    <scope>NUCLEOTIDE SEQUENCE [LARGE SCALE GENOMIC DNA]</scope>
    <source>
        <strain evidence="4 5">W4I11</strain>
    </source>
</reference>
<keyword evidence="5" id="KW-1185">Reference proteome</keyword>
<dbReference type="InterPro" id="IPR000182">
    <property type="entry name" value="GNAT_dom"/>
</dbReference>
<evidence type="ECO:0000313" key="5">
    <source>
        <dbReference type="Proteomes" id="UP001237780"/>
    </source>
</evidence>